<evidence type="ECO:0000256" key="6">
    <source>
        <dbReference type="PIRSR" id="PIRSR606710-2"/>
    </source>
</evidence>
<evidence type="ECO:0000256" key="2">
    <source>
        <dbReference type="ARBA" id="ARBA00009865"/>
    </source>
</evidence>
<keyword evidence="3" id="KW-0378">Hydrolase</keyword>
<proteinExistence type="inferred from homology"/>
<dbReference type="InterPro" id="IPR013320">
    <property type="entry name" value="ConA-like_dom_sf"/>
</dbReference>
<dbReference type="PANTHER" id="PTHR43301">
    <property type="entry name" value="ARABINAN ENDO-1,5-ALPHA-L-ARABINOSIDASE"/>
    <property type="match status" value="1"/>
</dbReference>
<dbReference type="AlphaFoldDB" id="A0A2A3YF81"/>
<dbReference type="InterPro" id="IPR041542">
    <property type="entry name" value="GH43_C2"/>
</dbReference>
<dbReference type="Pfam" id="PF17851">
    <property type="entry name" value="GH43_C2"/>
    <property type="match status" value="1"/>
</dbReference>
<feature type="domain" description="Beta-xylosidase C-terminal Concanavalin A-like" evidence="7">
    <location>
        <begin position="562"/>
        <end position="760"/>
    </location>
</feature>
<dbReference type="CDD" id="cd18616">
    <property type="entry name" value="GH43_ABN-like"/>
    <property type="match status" value="1"/>
</dbReference>
<dbReference type="SUPFAM" id="SSF75005">
    <property type="entry name" value="Arabinanase/levansucrase/invertase"/>
    <property type="match status" value="1"/>
</dbReference>
<feature type="active site" description="Proton acceptor" evidence="5">
    <location>
        <position position="43"/>
    </location>
</feature>
<comment type="pathway">
    <text evidence="1">Glycan metabolism; L-arabinan degradation.</text>
</comment>
<dbReference type="EMBL" id="NRGR01000033">
    <property type="protein sequence ID" value="PCC37899.1"/>
    <property type="molecule type" value="Genomic_DNA"/>
</dbReference>
<feature type="site" description="Important for catalytic activity, responsible for pKa modulation of the active site Glu and correct orientation of both the proton donor and substrate" evidence="6">
    <location>
        <position position="178"/>
    </location>
</feature>
<evidence type="ECO:0000256" key="1">
    <source>
        <dbReference type="ARBA" id="ARBA00004834"/>
    </source>
</evidence>
<dbReference type="InterPro" id="IPR050727">
    <property type="entry name" value="GH43_arabinanases"/>
</dbReference>
<dbReference type="GO" id="GO:0004553">
    <property type="term" value="F:hydrolase activity, hydrolyzing O-glycosyl compounds"/>
    <property type="evidence" value="ECO:0007669"/>
    <property type="project" value="InterPro"/>
</dbReference>
<dbReference type="OrthoDB" id="9801455at2"/>
<dbReference type="Pfam" id="PF04616">
    <property type="entry name" value="Glyco_hydro_43"/>
    <property type="match status" value="1"/>
</dbReference>
<dbReference type="Proteomes" id="UP000218598">
    <property type="component" value="Unassembled WGS sequence"/>
</dbReference>
<accession>A0A2A3YF81</accession>
<evidence type="ECO:0000256" key="3">
    <source>
        <dbReference type="ARBA" id="ARBA00022801"/>
    </source>
</evidence>
<evidence type="ECO:0000259" key="7">
    <source>
        <dbReference type="Pfam" id="PF17851"/>
    </source>
</evidence>
<gene>
    <name evidence="8" type="ORF">CIK66_17025</name>
</gene>
<dbReference type="Gene3D" id="2.60.120.560">
    <property type="entry name" value="Exo-inulinase, domain 1"/>
    <property type="match status" value="1"/>
</dbReference>
<feature type="active site" description="Proton donor" evidence="5">
    <location>
        <position position="226"/>
    </location>
</feature>
<dbReference type="InterPro" id="IPR023296">
    <property type="entry name" value="Glyco_hydro_beta-prop_sf"/>
</dbReference>
<evidence type="ECO:0000313" key="8">
    <source>
        <dbReference type="EMBL" id="PCC37899.1"/>
    </source>
</evidence>
<dbReference type="PANTHER" id="PTHR43301:SF3">
    <property type="entry name" value="ARABINAN ENDO-1,5-ALPHA-L-ARABINOSIDASE A-RELATED"/>
    <property type="match status" value="1"/>
</dbReference>
<dbReference type="SUPFAM" id="SSF49899">
    <property type="entry name" value="Concanavalin A-like lectins/glucanases"/>
    <property type="match status" value="1"/>
</dbReference>
<evidence type="ECO:0000313" key="9">
    <source>
        <dbReference type="Proteomes" id="UP000218598"/>
    </source>
</evidence>
<name>A0A2A3YF81_9MICO</name>
<dbReference type="Gene3D" id="2.60.120.200">
    <property type="match status" value="1"/>
</dbReference>
<keyword evidence="9" id="KW-1185">Reference proteome</keyword>
<sequence>MAATVALIAAAAGQTAVAEEDSVPDAPTYTNPLLTGVTDNFADPTIIRGRDGYWYAYATNGPRSADDHRQIMMITRSTNLIDWEWVGPVFTPDTMPTYDGKPADANRQFWAPEIAYVDGQYVLYYSYVVEGPGEPWRVVAAATADHPAGPWTDTGEVVVGNETWEVRPGETQIRNNIDPDLLTAPDGTRYLYYGSVQGGVRVVKLSDDGLRAQGEPTQLTDAHRYEAAYVVHRDGYYYLMMSVIGGCCAGAASGYPVMAGRSEDPKGPFVDRDGHPVNGPTGGGTPVLAPNGNKWVSTGHNAVATDLSGQDWIVSHAIDRAAPYVKGRESARHLVITRLDWIDGWPVGNAGKGIPDGPEAGPRTAAVVAEAFEGGFAAWDVPEGWETRTEAAGGYAHTSGGQSLVSQATITRDSRVRGTVRLDPGDSGKVGLVIGAAGHKGVTAWIDRAQGRLVVESGMGRQQVMETAPLPDTFHYDTWHEIEIEVTDGQVHASVTESGQYDPVAEIETAISPAAANGPVALTAEGTGADFDDVTAAPYRVVDAEMAPPPEVGTLDQDLSTDFTDGIGPEWNWTGDPAATAEDGDLSFDITSATLIERRRPSDGEVPSLLLRDMPEGEWTAETTVTIPFGTSIPYGWPQAGLIAYGNDEDWAALAYTTRESRRFTAFARQVPPPDGREAVYGHAALGPSDDTMHLRLRHTVAGNGEHLYRAALSLDGEHWQWHGTRTLPAGQQPRIGLFAMDYADRNDEPLTATFDAFRVYR</sequence>
<evidence type="ECO:0000256" key="5">
    <source>
        <dbReference type="PIRSR" id="PIRSR606710-1"/>
    </source>
</evidence>
<comment type="similarity">
    <text evidence="2">Belongs to the glycosyl hydrolase 43 family.</text>
</comment>
<organism evidence="8 9">
    <name type="scientific">Brachybacterium alimentarium</name>
    <dbReference type="NCBI Taxonomy" id="47845"/>
    <lineage>
        <taxon>Bacteria</taxon>
        <taxon>Bacillati</taxon>
        <taxon>Actinomycetota</taxon>
        <taxon>Actinomycetes</taxon>
        <taxon>Micrococcales</taxon>
        <taxon>Dermabacteraceae</taxon>
        <taxon>Brachybacterium</taxon>
    </lineage>
</organism>
<keyword evidence="4" id="KW-0326">Glycosidase</keyword>
<dbReference type="InterPro" id="IPR006710">
    <property type="entry name" value="Glyco_hydro_43"/>
</dbReference>
<reference evidence="8 9" key="1">
    <citation type="journal article" date="2017" name="Elife">
        <title>Extensive horizontal gene transfer in cheese-associated bacteria.</title>
        <authorList>
            <person name="Bonham K.S."/>
            <person name="Wolfe B.E."/>
            <person name="Dutton R.J."/>
        </authorList>
    </citation>
    <scope>NUCLEOTIDE SEQUENCE [LARGE SCALE GENOMIC DNA]</scope>
    <source>
        <strain evidence="8 9">341_9</strain>
    </source>
</reference>
<protein>
    <recommendedName>
        <fullName evidence="7">Beta-xylosidase C-terminal Concanavalin A-like domain-containing protein</fullName>
    </recommendedName>
</protein>
<evidence type="ECO:0000256" key="4">
    <source>
        <dbReference type="ARBA" id="ARBA00023295"/>
    </source>
</evidence>
<comment type="caution">
    <text evidence="8">The sequence shown here is derived from an EMBL/GenBank/DDBJ whole genome shotgun (WGS) entry which is preliminary data.</text>
</comment>
<dbReference type="Gene3D" id="2.115.10.20">
    <property type="entry name" value="Glycosyl hydrolase domain, family 43"/>
    <property type="match status" value="1"/>
</dbReference>
<dbReference type="GO" id="GO:0005975">
    <property type="term" value="P:carbohydrate metabolic process"/>
    <property type="evidence" value="ECO:0007669"/>
    <property type="project" value="InterPro"/>
</dbReference>